<feature type="region of interest" description="Disordered" evidence="1">
    <location>
        <begin position="63"/>
        <end position="96"/>
    </location>
</feature>
<dbReference type="OrthoDB" id="9814037at2"/>
<name>A0A511QZL1_9DEIN</name>
<dbReference type="InterPro" id="IPR027392">
    <property type="entry name" value="TF_Znf"/>
</dbReference>
<gene>
    <name evidence="3" type="ORF">MHY01S_09810</name>
</gene>
<proteinExistence type="predicted"/>
<evidence type="ECO:0000313" key="4">
    <source>
        <dbReference type="Proteomes" id="UP000321197"/>
    </source>
</evidence>
<organism evidence="3 4">
    <name type="scientific">Meiothermus hypogaeus NBRC 106114</name>
    <dbReference type="NCBI Taxonomy" id="1227553"/>
    <lineage>
        <taxon>Bacteria</taxon>
        <taxon>Thermotogati</taxon>
        <taxon>Deinococcota</taxon>
        <taxon>Deinococci</taxon>
        <taxon>Thermales</taxon>
        <taxon>Thermaceae</taxon>
        <taxon>Meiothermus</taxon>
    </lineage>
</organism>
<dbReference type="Pfam" id="PF13453">
    <property type="entry name" value="Zn_ribbon_TFIIB"/>
    <property type="match status" value="1"/>
</dbReference>
<accession>A0A511QZL1</accession>
<sequence length="108" mass="12658">MPLLICPNCETGMNEIQRNGVHIDVCPKCRGVWLDGGELEKLLGQVRQYEQEYEAELESYRRQYAPPQPEAYAPPTRQPRNPYDTDDDEYHKRGKKKSKLARLFDLFD</sequence>
<comment type="caution">
    <text evidence="3">The sequence shown here is derived from an EMBL/GenBank/DDBJ whole genome shotgun (WGS) entry which is preliminary data.</text>
</comment>
<evidence type="ECO:0000259" key="2">
    <source>
        <dbReference type="Pfam" id="PF13453"/>
    </source>
</evidence>
<dbReference type="EMBL" id="BJXL01000021">
    <property type="protein sequence ID" value="GEM82815.1"/>
    <property type="molecule type" value="Genomic_DNA"/>
</dbReference>
<evidence type="ECO:0000313" key="3">
    <source>
        <dbReference type="EMBL" id="GEM82815.1"/>
    </source>
</evidence>
<feature type="domain" description="Transcription factor zinc-finger" evidence="2">
    <location>
        <begin position="5"/>
        <end position="43"/>
    </location>
</feature>
<dbReference type="Proteomes" id="UP000321197">
    <property type="component" value="Unassembled WGS sequence"/>
</dbReference>
<protein>
    <recommendedName>
        <fullName evidence="2">Transcription factor zinc-finger domain-containing protein</fullName>
    </recommendedName>
</protein>
<dbReference type="RefSeq" id="WP_119339550.1">
    <property type="nucleotide sequence ID" value="NZ_BJXL01000021.1"/>
</dbReference>
<evidence type="ECO:0000256" key="1">
    <source>
        <dbReference type="SAM" id="MobiDB-lite"/>
    </source>
</evidence>
<dbReference type="AlphaFoldDB" id="A0A511QZL1"/>
<reference evidence="3 4" key="1">
    <citation type="submission" date="2019-07" db="EMBL/GenBank/DDBJ databases">
        <title>Whole genome shotgun sequence of Meiothermus hypogaeus NBRC 106114.</title>
        <authorList>
            <person name="Hosoyama A."/>
            <person name="Uohara A."/>
            <person name="Ohji S."/>
            <person name="Ichikawa N."/>
        </authorList>
    </citation>
    <scope>NUCLEOTIDE SEQUENCE [LARGE SCALE GENOMIC DNA]</scope>
    <source>
        <strain evidence="3 4">NBRC 106114</strain>
    </source>
</reference>